<dbReference type="InterPro" id="IPR052439">
    <property type="entry name" value="F-box/Kelch-repeat"/>
</dbReference>
<evidence type="ECO:0008006" key="4">
    <source>
        <dbReference type="Google" id="ProtNLM"/>
    </source>
</evidence>
<dbReference type="InterPro" id="IPR015915">
    <property type="entry name" value="Kelch-typ_b-propeller"/>
</dbReference>
<dbReference type="PANTHER" id="PTHR46122:SF1">
    <property type="entry name" value="F-BOX DOMAIN-CONTAINING PROTEIN"/>
    <property type="match status" value="1"/>
</dbReference>
<dbReference type="PANTHER" id="PTHR46122">
    <property type="entry name" value="GALACTOSE OXIDASE/KELCH REPEAT PROTEIN-RELATED"/>
    <property type="match status" value="1"/>
</dbReference>
<name>A0ABP0UM45_9BRYO</name>
<dbReference type="Gene3D" id="2.120.10.80">
    <property type="entry name" value="Kelch-type beta propeller"/>
    <property type="match status" value="1"/>
</dbReference>
<dbReference type="InterPro" id="IPR036047">
    <property type="entry name" value="F-box-like_dom_sf"/>
</dbReference>
<organism evidence="2 3">
    <name type="scientific">Sphagnum troendelagicum</name>
    <dbReference type="NCBI Taxonomy" id="128251"/>
    <lineage>
        <taxon>Eukaryota</taxon>
        <taxon>Viridiplantae</taxon>
        <taxon>Streptophyta</taxon>
        <taxon>Embryophyta</taxon>
        <taxon>Bryophyta</taxon>
        <taxon>Sphagnophytina</taxon>
        <taxon>Sphagnopsida</taxon>
        <taxon>Sphagnales</taxon>
        <taxon>Sphagnaceae</taxon>
        <taxon>Sphagnum</taxon>
    </lineage>
</organism>
<proteinExistence type="predicted"/>
<dbReference type="EMBL" id="OZ019896">
    <property type="protein sequence ID" value="CAK9223669.1"/>
    <property type="molecule type" value="Genomic_DNA"/>
</dbReference>
<dbReference type="SUPFAM" id="SSF117281">
    <property type="entry name" value="Kelch motif"/>
    <property type="match status" value="1"/>
</dbReference>
<protein>
    <recommendedName>
        <fullName evidence="4">F-box/kelch-repeat protein</fullName>
    </recommendedName>
</protein>
<dbReference type="Pfam" id="PF01344">
    <property type="entry name" value="Kelch_1"/>
    <property type="match status" value="2"/>
</dbReference>
<accession>A0ABP0UM45</accession>
<dbReference type="InterPro" id="IPR006652">
    <property type="entry name" value="Kelch_1"/>
</dbReference>
<reference evidence="2" key="1">
    <citation type="submission" date="2024-02" db="EMBL/GenBank/DDBJ databases">
        <authorList>
            <consortium name="ELIXIR-Norway"/>
            <consortium name="Elixir Norway"/>
        </authorList>
    </citation>
    <scope>NUCLEOTIDE SEQUENCE</scope>
</reference>
<dbReference type="SMART" id="SM00612">
    <property type="entry name" value="Kelch"/>
    <property type="match status" value="3"/>
</dbReference>
<dbReference type="Proteomes" id="UP001497512">
    <property type="component" value="Chromosome 4"/>
</dbReference>
<dbReference type="SUPFAM" id="SSF81383">
    <property type="entry name" value="F-box domain"/>
    <property type="match status" value="1"/>
</dbReference>
<keyword evidence="1" id="KW-0677">Repeat</keyword>
<dbReference type="CDD" id="cd22152">
    <property type="entry name" value="F-box_AtAFR-like"/>
    <property type="match status" value="1"/>
</dbReference>
<evidence type="ECO:0000313" key="3">
    <source>
        <dbReference type="Proteomes" id="UP001497512"/>
    </source>
</evidence>
<evidence type="ECO:0000256" key="1">
    <source>
        <dbReference type="ARBA" id="ARBA00022737"/>
    </source>
</evidence>
<evidence type="ECO:0000313" key="2">
    <source>
        <dbReference type="EMBL" id="CAK9223669.1"/>
    </source>
</evidence>
<sequence length="396" mass="44490">MSLGQKFSMAEVAPALQLNEYRVSEEETENNKEFISGLPNDIAKLCLARVPRAWHWCCRMVSRAWRDEVGSRSFRAKRIELGISEDWPFMVLSGSRHWHKFDPIRGQWLRVPDMPADETFFNMDKECFGAGQKLMVVGGHLDADTLRIVPWIWSYNIPTFTWAVAPSMTTSRCLFASATFGDYGYVAGGSEHQGRPILRTAERYNSVANRWEVLPDMIVERKECSGFIMDGCFWVIGGINENDVALTSGEFYNPRIGTWTLVPNQWPGFAQRVTEHPAPPLVAVVDNQLYALDAFNNHLKKYDKTANLWVSLDEVPHRSPESSGWGLGFKAVGQELWVIGGRNPHGGPRIDACTIDTATGSINWRGVAFTWGSGFCYNCAVVKVPCQLCDAEDAQP</sequence>
<keyword evidence="3" id="KW-1185">Reference proteome</keyword>
<gene>
    <name evidence="2" type="ORF">CSSPTR1EN2_LOCUS16947</name>
</gene>